<keyword evidence="4" id="KW-0238">DNA-binding</keyword>
<dbReference type="Gene3D" id="1.10.10.60">
    <property type="entry name" value="Homeodomain-like"/>
    <property type="match status" value="2"/>
</dbReference>
<dbReference type="FunFam" id="1.10.10.60:FF:000394">
    <property type="entry name" value="MYB transcription factor"/>
    <property type="match status" value="1"/>
</dbReference>
<dbReference type="SUPFAM" id="SSF46689">
    <property type="entry name" value="Homeodomain-like"/>
    <property type="match status" value="1"/>
</dbReference>
<evidence type="ECO:0000313" key="11">
    <source>
        <dbReference type="EMBL" id="CAH8334621.1"/>
    </source>
</evidence>
<evidence type="ECO:0000256" key="2">
    <source>
        <dbReference type="ARBA" id="ARBA00022737"/>
    </source>
</evidence>
<keyword evidence="3" id="KW-0805">Transcription regulation</keyword>
<organism evidence="11 12">
    <name type="scientific">Eruca vesicaria subsp. sativa</name>
    <name type="common">Garden rocket</name>
    <name type="synonym">Eruca sativa</name>
    <dbReference type="NCBI Taxonomy" id="29727"/>
    <lineage>
        <taxon>Eukaryota</taxon>
        <taxon>Viridiplantae</taxon>
        <taxon>Streptophyta</taxon>
        <taxon>Embryophyta</taxon>
        <taxon>Tracheophyta</taxon>
        <taxon>Spermatophyta</taxon>
        <taxon>Magnoliopsida</taxon>
        <taxon>eudicotyledons</taxon>
        <taxon>Gunneridae</taxon>
        <taxon>Pentapetalae</taxon>
        <taxon>rosids</taxon>
        <taxon>malvids</taxon>
        <taxon>Brassicales</taxon>
        <taxon>Brassicaceae</taxon>
        <taxon>Brassiceae</taxon>
        <taxon>Eruca</taxon>
    </lineage>
</organism>
<dbReference type="EMBL" id="CAKOAT010126265">
    <property type="protein sequence ID" value="CAH8334621.1"/>
    <property type="molecule type" value="Genomic_DNA"/>
</dbReference>
<evidence type="ECO:0000259" key="9">
    <source>
        <dbReference type="PROSITE" id="PS50090"/>
    </source>
</evidence>
<dbReference type="PROSITE" id="PS51294">
    <property type="entry name" value="HTH_MYB"/>
    <property type="match status" value="2"/>
</dbReference>
<evidence type="ECO:0000256" key="4">
    <source>
        <dbReference type="ARBA" id="ARBA00023125"/>
    </source>
</evidence>
<keyword evidence="2" id="KW-0677">Repeat</keyword>
<keyword evidence="12" id="KW-1185">Reference proteome</keyword>
<evidence type="ECO:0000256" key="5">
    <source>
        <dbReference type="ARBA" id="ARBA00023163"/>
    </source>
</evidence>
<keyword evidence="6" id="KW-0539">Nucleus</keyword>
<feature type="region of interest" description="Disordered" evidence="8">
    <location>
        <begin position="209"/>
        <end position="234"/>
    </location>
</feature>
<comment type="subcellular location">
    <subcellularLocation>
        <location evidence="1">Nucleus</location>
    </subcellularLocation>
</comment>
<evidence type="ECO:0000256" key="1">
    <source>
        <dbReference type="ARBA" id="ARBA00004123"/>
    </source>
</evidence>
<evidence type="ECO:0000256" key="8">
    <source>
        <dbReference type="SAM" id="MobiDB-lite"/>
    </source>
</evidence>
<dbReference type="GO" id="GO:0005634">
    <property type="term" value="C:nucleus"/>
    <property type="evidence" value="ECO:0007669"/>
    <property type="project" value="UniProtKB-SubCell"/>
</dbReference>
<dbReference type="GO" id="GO:0000976">
    <property type="term" value="F:transcription cis-regulatory region binding"/>
    <property type="evidence" value="ECO:0007669"/>
    <property type="project" value="UniProtKB-ARBA"/>
</dbReference>
<dbReference type="InterPro" id="IPR015495">
    <property type="entry name" value="Myb_TF_plants"/>
</dbReference>
<dbReference type="PROSITE" id="PS50090">
    <property type="entry name" value="MYB_LIKE"/>
    <property type="match status" value="2"/>
</dbReference>
<dbReference type="Pfam" id="PF00249">
    <property type="entry name" value="Myb_DNA-binding"/>
    <property type="match status" value="2"/>
</dbReference>
<name>A0ABC8JPT1_ERUVS</name>
<dbReference type="InterPro" id="IPR017930">
    <property type="entry name" value="Myb_dom"/>
</dbReference>
<reference evidence="11 12" key="1">
    <citation type="submission" date="2022-03" db="EMBL/GenBank/DDBJ databases">
        <authorList>
            <person name="Macdonald S."/>
            <person name="Ahmed S."/>
            <person name="Newling K."/>
        </authorList>
    </citation>
    <scope>NUCLEOTIDE SEQUENCE [LARGE SCALE GENOMIC DNA]</scope>
</reference>
<dbReference type="PANTHER" id="PTHR47994">
    <property type="entry name" value="F14D16.11-RELATED"/>
    <property type="match status" value="1"/>
</dbReference>
<dbReference type="AlphaFoldDB" id="A0ABC8JPT1"/>
<evidence type="ECO:0000256" key="3">
    <source>
        <dbReference type="ARBA" id="ARBA00023015"/>
    </source>
</evidence>
<dbReference type="InterPro" id="IPR001005">
    <property type="entry name" value="SANT/Myb"/>
</dbReference>
<dbReference type="PANTHER" id="PTHR47994:SF5">
    <property type="entry name" value="F14D16.11-RELATED"/>
    <property type="match status" value="1"/>
</dbReference>
<evidence type="ECO:0000259" key="10">
    <source>
        <dbReference type="PROSITE" id="PS51294"/>
    </source>
</evidence>
<keyword evidence="5" id="KW-0804">Transcription</keyword>
<feature type="domain" description="Myb-like" evidence="9">
    <location>
        <begin position="86"/>
        <end position="136"/>
    </location>
</feature>
<gene>
    <name evidence="11" type="ORF">ERUC_LOCUS13308</name>
</gene>
<evidence type="ECO:0000256" key="6">
    <source>
        <dbReference type="ARBA" id="ARBA00023242"/>
    </source>
</evidence>
<dbReference type="GO" id="GO:0080090">
    <property type="term" value="P:regulation of primary metabolic process"/>
    <property type="evidence" value="ECO:0007669"/>
    <property type="project" value="UniProtKB-ARBA"/>
</dbReference>
<feature type="domain" description="Myb-like" evidence="9">
    <location>
        <begin position="33"/>
        <end position="85"/>
    </location>
</feature>
<dbReference type="CDD" id="cd00167">
    <property type="entry name" value="SANT"/>
    <property type="match status" value="2"/>
</dbReference>
<evidence type="ECO:0000313" key="12">
    <source>
        <dbReference type="Proteomes" id="UP001642260"/>
    </source>
</evidence>
<evidence type="ECO:0000256" key="7">
    <source>
        <dbReference type="ARBA" id="ARBA00062314"/>
    </source>
</evidence>
<dbReference type="InterPro" id="IPR009057">
    <property type="entry name" value="Homeodomain-like_sf"/>
</dbReference>
<dbReference type="FunFam" id="1.10.10.60:FF:000001">
    <property type="entry name" value="MYB-related transcription factor"/>
    <property type="match status" value="1"/>
</dbReference>
<dbReference type="SMART" id="SM00717">
    <property type="entry name" value="SANT"/>
    <property type="match status" value="2"/>
</dbReference>
<proteinExistence type="predicted"/>
<accession>A0ABC8JPT1</accession>
<sequence length="348" mass="39268">MIHHKTTTRSLSFSSFNCYNQESRMVRTPCCRAEGLKKGAWTQEEDHKLITYIQRHGEGGWRTLPDKAGLKRCGKSCRLRWANYLRPDIKRGEFSQEEEDSIIKLHAIHGNKWSAIARRLPGRTDNEIKNHWNTHIKKRLVKKGIDPLTHKSLNGKSSDHQDDDDQKSNKNNALGSLSARFLNRVATGFGKRISHSVLSDIIRSGGTFTSHTTPTTSASECEKSSSSSSTPNSSNLLIDQVSMVLDATSLSSSTFSSDTPDPLMYDHIFDDLEDMTAFSSRFLNDVVSHDDEDFFMLDESCLENTSYMRELTMILQEDKVETAGFDDSYVTPISEVDVSFKGIDNYFG</sequence>
<comment type="caution">
    <text evidence="11">The sequence shown here is derived from an EMBL/GenBank/DDBJ whole genome shotgun (WGS) entry which is preliminary data.</text>
</comment>
<protein>
    <submittedName>
        <fullName evidence="11">Uncharacterized protein</fullName>
    </submittedName>
</protein>
<dbReference type="Proteomes" id="UP001642260">
    <property type="component" value="Unassembled WGS sequence"/>
</dbReference>
<feature type="domain" description="HTH myb-type" evidence="10">
    <location>
        <begin position="86"/>
        <end position="140"/>
    </location>
</feature>
<comment type="subunit">
    <text evidence="7">Can form complexes with MYC2, MYC3 or MYC4.</text>
</comment>
<dbReference type="GO" id="GO:0051707">
    <property type="term" value="P:response to other organism"/>
    <property type="evidence" value="ECO:0007669"/>
    <property type="project" value="UniProtKB-ARBA"/>
</dbReference>
<feature type="region of interest" description="Disordered" evidence="8">
    <location>
        <begin position="143"/>
        <end position="172"/>
    </location>
</feature>
<feature type="domain" description="HTH myb-type" evidence="10">
    <location>
        <begin position="33"/>
        <end position="85"/>
    </location>
</feature>